<feature type="compositionally biased region" description="Basic and acidic residues" evidence="1">
    <location>
        <begin position="1"/>
        <end position="13"/>
    </location>
</feature>
<evidence type="ECO:0000313" key="3">
    <source>
        <dbReference type="Proteomes" id="UP000765509"/>
    </source>
</evidence>
<proteinExistence type="predicted"/>
<protein>
    <submittedName>
        <fullName evidence="2">Uncharacterized protein</fullName>
    </submittedName>
</protein>
<organism evidence="2 3">
    <name type="scientific">Austropuccinia psidii MF-1</name>
    <dbReference type="NCBI Taxonomy" id="1389203"/>
    <lineage>
        <taxon>Eukaryota</taxon>
        <taxon>Fungi</taxon>
        <taxon>Dikarya</taxon>
        <taxon>Basidiomycota</taxon>
        <taxon>Pucciniomycotina</taxon>
        <taxon>Pucciniomycetes</taxon>
        <taxon>Pucciniales</taxon>
        <taxon>Sphaerophragmiaceae</taxon>
        <taxon>Austropuccinia</taxon>
    </lineage>
</organism>
<sequence length="96" mass="10436">MNPDQEIKFKNSKDQNASPKNWRSSTSSQSLVSTFDTLLDSPEAEVTAISYVRSDHLSGSGSRDIPVPGQELVCGRKAAGVKTSFHILDSNDELLP</sequence>
<dbReference type="AlphaFoldDB" id="A0A9Q3EMU0"/>
<comment type="caution">
    <text evidence="2">The sequence shown here is derived from an EMBL/GenBank/DDBJ whole genome shotgun (WGS) entry which is preliminary data.</text>
</comment>
<feature type="compositionally biased region" description="Polar residues" evidence="1">
    <location>
        <begin position="14"/>
        <end position="23"/>
    </location>
</feature>
<evidence type="ECO:0000256" key="1">
    <source>
        <dbReference type="SAM" id="MobiDB-lite"/>
    </source>
</evidence>
<name>A0A9Q3EMU0_9BASI</name>
<gene>
    <name evidence="2" type="ORF">O181_061660</name>
</gene>
<keyword evidence="3" id="KW-1185">Reference proteome</keyword>
<reference evidence="2" key="1">
    <citation type="submission" date="2021-03" db="EMBL/GenBank/DDBJ databases">
        <title>Draft genome sequence of rust myrtle Austropuccinia psidii MF-1, a brazilian biotype.</title>
        <authorList>
            <person name="Quecine M.C."/>
            <person name="Pachon D.M.R."/>
            <person name="Bonatelli M.L."/>
            <person name="Correr F.H."/>
            <person name="Franceschini L.M."/>
            <person name="Leite T.F."/>
            <person name="Margarido G.R.A."/>
            <person name="Almeida C.A."/>
            <person name="Ferrarezi J.A."/>
            <person name="Labate C.A."/>
        </authorList>
    </citation>
    <scope>NUCLEOTIDE SEQUENCE</scope>
    <source>
        <strain evidence="2">MF-1</strain>
    </source>
</reference>
<feature type="region of interest" description="Disordered" evidence="1">
    <location>
        <begin position="1"/>
        <end position="28"/>
    </location>
</feature>
<accession>A0A9Q3EMU0</accession>
<evidence type="ECO:0000313" key="2">
    <source>
        <dbReference type="EMBL" id="MBW0521945.1"/>
    </source>
</evidence>
<dbReference type="Proteomes" id="UP000765509">
    <property type="component" value="Unassembled WGS sequence"/>
</dbReference>
<dbReference type="EMBL" id="AVOT02029191">
    <property type="protein sequence ID" value="MBW0521945.1"/>
    <property type="molecule type" value="Genomic_DNA"/>
</dbReference>